<evidence type="ECO:0000313" key="7">
    <source>
        <dbReference type="Proteomes" id="UP001320119"/>
    </source>
</evidence>
<dbReference type="RefSeq" id="WP_236986270.1">
    <property type="nucleotide sequence ID" value="NZ_AP023086.1"/>
</dbReference>
<dbReference type="InterPro" id="IPR009875">
    <property type="entry name" value="PilZ_domain"/>
</dbReference>
<name>A0AAN1WFV9_9GAMM</name>
<dbReference type="Pfam" id="PF07238">
    <property type="entry name" value="PilZ"/>
    <property type="match status" value="1"/>
</dbReference>
<evidence type="ECO:0000259" key="4">
    <source>
        <dbReference type="Pfam" id="PF07238"/>
    </source>
</evidence>
<gene>
    <name evidence="6" type="ORF">MARGE09_P0985</name>
</gene>
<evidence type="ECO:0000256" key="3">
    <source>
        <dbReference type="ARBA" id="ARBA00023143"/>
    </source>
</evidence>
<evidence type="ECO:0000256" key="2">
    <source>
        <dbReference type="ARBA" id="ARBA00022741"/>
    </source>
</evidence>
<keyword evidence="1" id="KW-0973">c-di-GMP</keyword>
<dbReference type="InterPro" id="IPR009926">
    <property type="entry name" value="T3SS_YcgR_PilZN"/>
</dbReference>
<dbReference type="Gene3D" id="2.40.10.220">
    <property type="entry name" value="predicted glycosyltransferase like domains"/>
    <property type="match status" value="1"/>
</dbReference>
<feature type="domain" description="PilZ" evidence="4">
    <location>
        <begin position="106"/>
        <end position="201"/>
    </location>
</feature>
<dbReference type="EMBL" id="AP023086">
    <property type="protein sequence ID" value="BCD96785.1"/>
    <property type="molecule type" value="Genomic_DNA"/>
</dbReference>
<organism evidence="6 7">
    <name type="scientific">Marinagarivorans cellulosilyticus</name>
    <dbReference type="NCBI Taxonomy" id="2721545"/>
    <lineage>
        <taxon>Bacteria</taxon>
        <taxon>Pseudomonadati</taxon>
        <taxon>Pseudomonadota</taxon>
        <taxon>Gammaproteobacteria</taxon>
        <taxon>Cellvibrionales</taxon>
        <taxon>Cellvibrionaceae</taxon>
        <taxon>Marinagarivorans</taxon>
    </lineage>
</organism>
<accession>A0AAN1WFV9</accession>
<dbReference type="InterPro" id="IPR012349">
    <property type="entry name" value="Split_barrel_FMN-bd"/>
</dbReference>
<keyword evidence="2" id="KW-0547">Nucleotide-binding</keyword>
<dbReference type="AlphaFoldDB" id="A0AAN1WFV9"/>
<sequence length="218" mass="23829">MADEKIDFQALEITFGQQLLMHPNPSDKTMVFSCTLIGCLADESLIVGPPSQGVFPALEEGQKVVIRVFLDSGVALFPTTVLYISDIPALMIYLDFPSVIQFKRLRAAKRVVVAQPVLVSNVDNKSIVGVAGKLLDVSTGGGRVKMFDDLGEVGDHIVIKGKFQVHGISRLLTVDACIRKKDGKEYGVQFVEQDEDKLIFLMGFIFNAMLTGTVDAIH</sequence>
<reference evidence="6 7" key="1">
    <citation type="journal article" date="2022" name="IScience">
        <title>An ultrasensitive nanofiber-based assay for enzymatic hydrolysis and deep-sea microbial degradation of cellulose.</title>
        <authorList>
            <person name="Tsudome M."/>
            <person name="Tachioka M."/>
            <person name="Miyazaki M."/>
            <person name="Uchimura K."/>
            <person name="Tsuda M."/>
            <person name="Takaki Y."/>
            <person name="Deguchi S."/>
        </authorList>
    </citation>
    <scope>NUCLEOTIDE SEQUENCE [LARGE SCALE GENOMIC DNA]</scope>
    <source>
        <strain evidence="6 7">GE09</strain>
    </source>
</reference>
<feature type="domain" description="Type III secretion system flagellar brake protein YcgR PilZN" evidence="5">
    <location>
        <begin position="15"/>
        <end position="97"/>
    </location>
</feature>
<protein>
    <recommendedName>
        <fullName evidence="8">Flagellar brake protein</fullName>
    </recommendedName>
</protein>
<evidence type="ECO:0000256" key="1">
    <source>
        <dbReference type="ARBA" id="ARBA00022636"/>
    </source>
</evidence>
<evidence type="ECO:0000259" key="5">
    <source>
        <dbReference type="Pfam" id="PF12945"/>
    </source>
</evidence>
<evidence type="ECO:0008006" key="8">
    <source>
        <dbReference type="Google" id="ProtNLM"/>
    </source>
</evidence>
<dbReference type="Pfam" id="PF12945">
    <property type="entry name" value="PilZNR"/>
    <property type="match status" value="1"/>
</dbReference>
<dbReference type="KEGG" id="marq:MARGE09_P0985"/>
<dbReference type="Proteomes" id="UP001320119">
    <property type="component" value="Chromosome"/>
</dbReference>
<keyword evidence="3" id="KW-0975">Bacterial flagellum</keyword>
<dbReference type="SUPFAM" id="SSF141371">
    <property type="entry name" value="PilZ domain-like"/>
    <property type="match status" value="2"/>
</dbReference>
<dbReference type="Gene3D" id="2.30.110.10">
    <property type="entry name" value="Electron Transport, Fmn-binding Protein, Chain A"/>
    <property type="match status" value="1"/>
</dbReference>
<evidence type="ECO:0000313" key="6">
    <source>
        <dbReference type="EMBL" id="BCD96785.1"/>
    </source>
</evidence>
<proteinExistence type="predicted"/>
<keyword evidence="7" id="KW-1185">Reference proteome</keyword>
<dbReference type="GO" id="GO:0035438">
    <property type="term" value="F:cyclic-di-GMP binding"/>
    <property type="evidence" value="ECO:0007669"/>
    <property type="project" value="InterPro"/>
</dbReference>